<proteinExistence type="predicted"/>
<dbReference type="VEuPathDB" id="FungiDB:TERG_12042"/>
<dbReference type="GeneID" id="71777346"/>
<dbReference type="HOGENOM" id="CLU_2098577_0_0_1"/>
<dbReference type="AlphaFoldDB" id="A0A080WIT1"/>
<dbReference type="EMBL" id="GG700650">
    <property type="protein sequence ID" value="KFL61309.1"/>
    <property type="molecule type" value="Genomic_DNA"/>
</dbReference>
<organism evidence="1 2">
    <name type="scientific">Trichophyton rubrum (strain ATCC MYA-4607 / CBS 118892)</name>
    <name type="common">Athlete's foot fungus</name>
    <dbReference type="NCBI Taxonomy" id="559305"/>
    <lineage>
        <taxon>Eukaryota</taxon>
        <taxon>Fungi</taxon>
        <taxon>Dikarya</taxon>
        <taxon>Ascomycota</taxon>
        <taxon>Pezizomycotina</taxon>
        <taxon>Eurotiomycetes</taxon>
        <taxon>Eurotiomycetidae</taxon>
        <taxon>Onygenales</taxon>
        <taxon>Arthrodermataceae</taxon>
        <taxon>Trichophyton</taxon>
    </lineage>
</organism>
<keyword evidence="2" id="KW-1185">Reference proteome</keyword>
<sequence>MNIAPRILSIISEKNLGALSVESNVQGYLAPDRNAFSIWPRNSSNVRAMACWVSTISVLECDIYCHRDTWRVDEVTSTSPVGDTQTSSRVSSVDVFMHRKARKSALTNAVRIRCIS</sequence>
<protein>
    <submittedName>
        <fullName evidence="1">Uncharacterized protein</fullName>
    </submittedName>
</protein>
<gene>
    <name evidence="1" type="ORF">TERG_12042</name>
</gene>
<dbReference type="RefSeq" id="XP_047606036.1">
    <property type="nucleotide sequence ID" value="XM_047751063.1"/>
</dbReference>
<accession>A0A080WIT1</accession>
<dbReference type="InParanoid" id="A0A080WIT1"/>
<reference evidence="2" key="1">
    <citation type="journal article" date="2012" name="MBio">
        <title>Comparative genome analysis of Trichophyton rubrum and related dermatophytes reveals candidate genes involved in infection.</title>
        <authorList>
            <person name="Martinez D.A."/>
            <person name="Oliver B.G."/>
            <person name="Graeser Y."/>
            <person name="Goldberg J.M."/>
            <person name="Li W."/>
            <person name="Martinez-Rossi N.M."/>
            <person name="Monod M."/>
            <person name="Shelest E."/>
            <person name="Barton R.C."/>
            <person name="Birch E."/>
            <person name="Brakhage A.A."/>
            <person name="Chen Z."/>
            <person name="Gurr S.J."/>
            <person name="Heiman D."/>
            <person name="Heitman J."/>
            <person name="Kosti I."/>
            <person name="Rossi A."/>
            <person name="Saif S."/>
            <person name="Samalova M."/>
            <person name="Saunders C.W."/>
            <person name="Shea T."/>
            <person name="Summerbell R.C."/>
            <person name="Xu J."/>
            <person name="Young S."/>
            <person name="Zeng Q."/>
            <person name="Birren B.W."/>
            <person name="Cuomo C.A."/>
            <person name="White T.C."/>
        </authorList>
    </citation>
    <scope>NUCLEOTIDE SEQUENCE [LARGE SCALE GENOMIC DNA]</scope>
    <source>
        <strain evidence="2">ATCC MYA-4607 / CBS 118892</strain>
    </source>
</reference>
<evidence type="ECO:0000313" key="2">
    <source>
        <dbReference type="Proteomes" id="UP000008864"/>
    </source>
</evidence>
<name>A0A080WIT1_TRIRC</name>
<dbReference type="Proteomes" id="UP000008864">
    <property type="component" value="Unassembled WGS sequence"/>
</dbReference>
<evidence type="ECO:0000313" key="1">
    <source>
        <dbReference type="EMBL" id="KFL61309.1"/>
    </source>
</evidence>